<accession>A0ABR5AID1</accession>
<evidence type="ECO:0000256" key="3">
    <source>
        <dbReference type="ARBA" id="ARBA00022475"/>
    </source>
</evidence>
<feature type="transmembrane region" description="Helical" evidence="7">
    <location>
        <begin position="67"/>
        <end position="94"/>
    </location>
</feature>
<evidence type="ECO:0000256" key="6">
    <source>
        <dbReference type="ARBA" id="ARBA00023136"/>
    </source>
</evidence>
<dbReference type="CDD" id="cd06261">
    <property type="entry name" value="TM_PBP2"/>
    <property type="match status" value="1"/>
</dbReference>
<feature type="domain" description="ABC transmembrane type-1" evidence="8">
    <location>
        <begin position="71"/>
        <end position="261"/>
    </location>
</feature>
<evidence type="ECO:0000313" key="9">
    <source>
        <dbReference type="EMBL" id="KIL40774.1"/>
    </source>
</evidence>
<keyword evidence="10" id="KW-1185">Reference proteome</keyword>
<dbReference type="InterPro" id="IPR000515">
    <property type="entry name" value="MetI-like"/>
</dbReference>
<dbReference type="Proteomes" id="UP000031967">
    <property type="component" value="Unassembled WGS sequence"/>
</dbReference>
<dbReference type="SUPFAM" id="SSF161098">
    <property type="entry name" value="MetI-like"/>
    <property type="match status" value="1"/>
</dbReference>
<dbReference type="Gene3D" id="1.10.3720.10">
    <property type="entry name" value="MetI-like"/>
    <property type="match status" value="1"/>
</dbReference>
<evidence type="ECO:0000313" key="10">
    <source>
        <dbReference type="Proteomes" id="UP000031967"/>
    </source>
</evidence>
<keyword evidence="3" id="KW-1003">Cell membrane</keyword>
<feature type="transmembrane region" description="Helical" evidence="7">
    <location>
        <begin position="182"/>
        <end position="204"/>
    </location>
</feature>
<protein>
    <submittedName>
        <fullName evidence="9">Sugar ABC transporter permease</fullName>
    </submittedName>
</protein>
<evidence type="ECO:0000256" key="7">
    <source>
        <dbReference type="RuleBase" id="RU363032"/>
    </source>
</evidence>
<keyword evidence="2 7" id="KW-0813">Transport</keyword>
<dbReference type="RefSeq" id="WP_041047622.1">
    <property type="nucleotide sequence ID" value="NZ_JXAK01000016.1"/>
</dbReference>
<dbReference type="Pfam" id="PF00528">
    <property type="entry name" value="BPD_transp_1"/>
    <property type="match status" value="1"/>
</dbReference>
<comment type="similarity">
    <text evidence="7">Belongs to the binding-protein-dependent transport system permease family.</text>
</comment>
<reference evidence="9 10" key="1">
    <citation type="submission" date="2014-12" db="EMBL/GenBank/DDBJ databases">
        <title>Draft genome sequence of Paenibacillus kamchatkensis strain B-2647.</title>
        <authorList>
            <person name="Karlyshev A.V."/>
            <person name="Kudryashova E.B."/>
        </authorList>
    </citation>
    <scope>NUCLEOTIDE SEQUENCE [LARGE SCALE GENOMIC DNA]</scope>
    <source>
        <strain evidence="9 10">VKM B-2647</strain>
    </source>
</reference>
<keyword evidence="5 7" id="KW-1133">Transmembrane helix</keyword>
<evidence type="ECO:0000256" key="1">
    <source>
        <dbReference type="ARBA" id="ARBA00004651"/>
    </source>
</evidence>
<dbReference type="EMBL" id="JXAK01000016">
    <property type="protein sequence ID" value="KIL40774.1"/>
    <property type="molecule type" value="Genomic_DNA"/>
</dbReference>
<dbReference type="PANTHER" id="PTHR43744">
    <property type="entry name" value="ABC TRANSPORTER PERMEASE PROTEIN MG189-RELATED-RELATED"/>
    <property type="match status" value="1"/>
</dbReference>
<feature type="transmembrane region" description="Helical" evidence="7">
    <location>
        <begin position="12"/>
        <end position="31"/>
    </location>
</feature>
<evidence type="ECO:0000256" key="5">
    <source>
        <dbReference type="ARBA" id="ARBA00022989"/>
    </source>
</evidence>
<dbReference type="InterPro" id="IPR035906">
    <property type="entry name" value="MetI-like_sf"/>
</dbReference>
<proteinExistence type="inferred from homology"/>
<name>A0ABR5AID1_9BACL</name>
<keyword evidence="4 7" id="KW-0812">Transmembrane</keyword>
<comment type="subcellular location">
    <subcellularLocation>
        <location evidence="1 7">Cell membrane</location>
        <topology evidence="1 7">Multi-pass membrane protein</topology>
    </subcellularLocation>
</comment>
<dbReference type="PANTHER" id="PTHR43744:SF8">
    <property type="entry name" value="SN-GLYCEROL-3-PHOSPHATE TRANSPORT SYSTEM PERMEASE PROTEIN UGPE"/>
    <property type="match status" value="1"/>
</dbReference>
<comment type="caution">
    <text evidence="9">The sequence shown here is derived from an EMBL/GenBank/DDBJ whole genome shotgun (WGS) entry which is preliminary data.</text>
</comment>
<feature type="transmembrane region" description="Helical" evidence="7">
    <location>
        <begin position="106"/>
        <end position="129"/>
    </location>
</feature>
<organism evidence="9 10">
    <name type="scientific">Gordoniibacillus kamchatkensis</name>
    <dbReference type="NCBI Taxonomy" id="1590651"/>
    <lineage>
        <taxon>Bacteria</taxon>
        <taxon>Bacillati</taxon>
        <taxon>Bacillota</taxon>
        <taxon>Bacilli</taxon>
        <taxon>Bacillales</taxon>
        <taxon>Paenibacillaceae</taxon>
        <taxon>Gordoniibacillus</taxon>
    </lineage>
</organism>
<feature type="transmembrane region" description="Helical" evidence="7">
    <location>
        <begin position="240"/>
        <end position="261"/>
    </location>
</feature>
<evidence type="ECO:0000259" key="8">
    <source>
        <dbReference type="PROSITE" id="PS50928"/>
    </source>
</evidence>
<feature type="transmembrane region" description="Helical" evidence="7">
    <location>
        <begin position="135"/>
        <end position="156"/>
    </location>
</feature>
<sequence length="276" mass="31134">MNGRFHPKSLLYQIPLLLGAIISMFPFYWIIVMSTRKTSDVFRFPPKVTFGTELLTNMKHVFQNMDFFGAFLNTVFIASCHTVLVLLFCSLAGFAFAKYQFPGNKVLFNILLVSMMVPGQLSLIPSFLIMQKLGWIGSFKALIIPGMASAFGIFWMRQYAKEAIHEELLNAGKIDGCGDFRLYWNVALPVLRPALAFLGIFTFIGTWNDYLWPLIIINDSKKYTLQIALSQLNGIYNTDYAMVMAGTFFATFPLIVVFLFVSRQFISDIAAGAVKA</sequence>
<evidence type="ECO:0000256" key="2">
    <source>
        <dbReference type="ARBA" id="ARBA00022448"/>
    </source>
</evidence>
<keyword evidence="6 7" id="KW-0472">Membrane</keyword>
<gene>
    <name evidence="9" type="ORF">SD70_11015</name>
</gene>
<dbReference type="PROSITE" id="PS50928">
    <property type="entry name" value="ABC_TM1"/>
    <property type="match status" value="1"/>
</dbReference>
<evidence type="ECO:0000256" key="4">
    <source>
        <dbReference type="ARBA" id="ARBA00022692"/>
    </source>
</evidence>